<dbReference type="OrthoDB" id="5328458at2"/>
<comment type="caution">
    <text evidence="4">The sequence shown here is derived from an EMBL/GenBank/DDBJ whole genome shotgun (WGS) entry which is preliminary data.</text>
</comment>
<dbReference type="RefSeq" id="WP_034317597.1">
    <property type="nucleotide sequence ID" value="NZ_BAAFHN010000039.1"/>
</dbReference>
<name>A0A099VN48_9HELI</name>
<evidence type="ECO:0000256" key="1">
    <source>
        <dbReference type="SAM" id="Phobius"/>
    </source>
</evidence>
<keyword evidence="1" id="KW-0472">Membrane</keyword>
<evidence type="ECO:0000313" key="5">
    <source>
        <dbReference type="Proteomes" id="UP000029861"/>
    </source>
</evidence>
<dbReference type="Proteomes" id="UP000029878">
    <property type="component" value="Unassembled WGS sequence"/>
</dbReference>
<organism evidence="4 5">
    <name type="scientific">Helicobacter trogontum</name>
    <dbReference type="NCBI Taxonomy" id="50960"/>
    <lineage>
        <taxon>Bacteria</taxon>
        <taxon>Pseudomonadati</taxon>
        <taxon>Campylobacterota</taxon>
        <taxon>Epsilonproteobacteria</taxon>
        <taxon>Campylobacterales</taxon>
        <taxon>Helicobacteraceae</taxon>
        <taxon>Helicobacter</taxon>
    </lineage>
</organism>
<evidence type="ECO:0000313" key="7">
    <source>
        <dbReference type="Proteomes" id="UP001562457"/>
    </source>
</evidence>
<evidence type="ECO:0000313" key="6">
    <source>
        <dbReference type="Proteomes" id="UP000029878"/>
    </source>
</evidence>
<dbReference type="EMBL" id="BAAFHN010000039">
    <property type="protein sequence ID" value="GAB0173462.1"/>
    <property type="molecule type" value="Genomic_DNA"/>
</dbReference>
<dbReference type="AlphaFoldDB" id="A0A099VN48"/>
<reference evidence="2 7" key="3">
    <citation type="submission" date="2024-06" db="EMBL/GenBank/DDBJ databases">
        <title>Draft genome sequence of Helicobacter trogontum NHP16-4001.</title>
        <authorList>
            <person name="Rimbara E."/>
            <person name="Suzuki M."/>
        </authorList>
    </citation>
    <scope>NUCLEOTIDE SEQUENCE [LARGE SCALE GENOMIC DNA]</scope>
    <source>
        <strain evidence="2 7">NHP16-4001</strain>
    </source>
</reference>
<accession>A0A099VN48</accession>
<protein>
    <submittedName>
        <fullName evidence="2">Motility integral membrane protein</fullName>
    </submittedName>
</protein>
<feature type="transmembrane region" description="Helical" evidence="1">
    <location>
        <begin position="33"/>
        <end position="58"/>
    </location>
</feature>
<reference evidence="5 6" key="1">
    <citation type="journal article" date="2014" name="Genome Announc.">
        <title>Draft genome sequences of eight enterohepatic helicobacter species isolated from both laboratory and wild rodents.</title>
        <authorList>
            <person name="Sheh A."/>
            <person name="Shen Z."/>
            <person name="Fox J.G."/>
        </authorList>
    </citation>
    <scope>NUCLEOTIDE SEQUENCE [LARGE SCALE GENOMIC DNA]</scope>
    <source>
        <strain evidence="4 5">ATCC 49310</strain>
        <strain evidence="3 6">ATCC 700114</strain>
    </source>
</reference>
<keyword evidence="7" id="KW-1185">Reference proteome</keyword>
<dbReference type="EMBL" id="JRPL02000028">
    <property type="protein sequence ID" value="TLD81114.1"/>
    <property type="molecule type" value="Genomic_DNA"/>
</dbReference>
<dbReference type="STRING" id="50960.LS81_00205"/>
<keyword evidence="1" id="KW-0812">Transmembrane</keyword>
<evidence type="ECO:0000313" key="2">
    <source>
        <dbReference type="EMBL" id="GAB0173462.1"/>
    </source>
</evidence>
<evidence type="ECO:0000313" key="3">
    <source>
        <dbReference type="EMBL" id="TLD81114.1"/>
    </source>
</evidence>
<feature type="transmembrane region" description="Helical" evidence="1">
    <location>
        <begin position="7"/>
        <end position="27"/>
    </location>
</feature>
<proteinExistence type="predicted"/>
<gene>
    <name evidence="4" type="ORF">LS80_003970</name>
    <name evidence="3" type="ORF">LS81_009085</name>
    <name evidence="2" type="ORF">NHP164001_14810</name>
</gene>
<reference evidence="4" key="2">
    <citation type="submission" date="2018-04" db="EMBL/GenBank/DDBJ databases">
        <authorList>
            <person name="Sheh A."/>
            <person name="Shen Z."/>
            <person name="Mannion A.J."/>
            <person name="Fox J.G."/>
        </authorList>
    </citation>
    <scope>NUCLEOTIDE SEQUENCE</scope>
    <source>
        <strain evidence="4">ATCC 49310</strain>
    </source>
</reference>
<keyword evidence="1" id="KW-1133">Transmembrane helix</keyword>
<sequence length="104" mass="12242">MLKQENYLSFAIVVGFFLGLMFGIAKFDEPELMILWTILATMGIYLIVTVCISAYYLFMDSHGTKLHKERLEESLEYYRKEFDRKEQEAQNIRNFIKGLQGSEK</sequence>
<evidence type="ECO:0000313" key="4">
    <source>
        <dbReference type="EMBL" id="TLD98610.1"/>
    </source>
</evidence>
<dbReference type="Proteomes" id="UP001562457">
    <property type="component" value="Unassembled WGS sequence"/>
</dbReference>
<dbReference type="EMBL" id="JRPK02000009">
    <property type="protein sequence ID" value="TLD98610.1"/>
    <property type="molecule type" value="Genomic_DNA"/>
</dbReference>
<dbReference type="Proteomes" id="UP000029861">
    <property type="component" value="Unassembled WGS sequence"/>
</dbReference>